<dbReference type="EMBL" id="MW030544">
    <property type="protein sequence ID" value="QPI16220.1"/>
    <property type="molecule type" value="Genomic_DNA"/>
</dbReference>
<sequence>MNGIIGILTIINKKTKTMKKLITFLFAAILFVGCKHTTEKVEVETEINKVEILVKNSTDQIVSITATYGIDKPGQVWNINPGDSATIASNCSAAGRTLPTECSEFQAQLLPVGGSGNPSTGKFSLSYQLEPGNQLKCIDWNAYGSPMESTIYSLDTDWKYTLTWGSNPANQTGWPIKNTVEIKDVTCKTVATPGVGTGFKCE</sequence>
<protein>
    <submittedName>
        <fullName evidence="1">Uncharacterized protein</fullName>
    </submittedName>
</protein>
<organism evidence="1">
    <name type="scientific">Virus NIOZ-UU157</name>
    <dbReference type="NCBI Taxonomy" id="2763269"/>
    <lineage>
        <taxon>Viruses</taxon>
    </lineage>
</organism>
<accession>A0A7S9STY6</accession>
<evidence type="ECO:0000313" key="1">
    <source>
        <dbReference type="EMBL" id="QPI16220.1"/>
    </source>
</evidence>
<gene>
    <name evidence="1" type="ORF">NIOZUU157_00103</name>
</gene>
<reference evidence="1" key="1">
    <citation type="submission" date="2020-08" db="EMBL/GenBank/DDBJ databases">
        <title>Bridging the membrane lipid divide: bacteria of the FCB group superphylum have the potential to synthesize archaeal ether lipids.</title>
        <authorList>
            <person name="Villanueva L."/>
            <person name="von Meijenfeldt F.A.B."/>
            <person name="Westbye A.B."/>
            <person name="Yadav S."/>
            <person name="Hopmans E.C."/>
            <person name="Dutilh B.E."/>
            <person name="Sinninghe Damste J.S."/>
        </authorList>
    </citation>
    <scope>NUCLEOTIDE SEQUENCE</scope>
    <source>
        <strain evidence="1">NIOZ-UU157</strain>
    </source>
</reference>
<name>A0A7S9STY6_9VIRU</name>
<proteinExistence type="predicted"/>